<accession>A0A1M6FA38</accession>
<protein>
    <recommendedName>
        <fullName evidence="3">HTH cro/C1-type domain-containing protein</fullName>
    </recommendedName>
</protein>
<evidence type="ECO:0000313" key="4">
    <source>
        <dbReference type="EMBL" id="SHI94531.1"/>
    </source>
</evidence>
<dbReference type="STRING" id="1118202.SAMN05443429_106157"/>
<dbReference type="RefSeq" id="WP_073179828.1">
    <property type="nucleotide sequence ID" value="NZ_FQYI01000006.1"/>
</dbReference>
<feature type="domain" description="HTH cro/C1-type" evidence="3">
    <location>
        <begin position="15"/>
        <end position="69"/>
    </location>
</feature>
<dbReference type="AlphaFoldDB" id="A0A1M6FA38"/>
<evidence type="ECO:0000259" key="3">
    <source>
        <dbReference type="PROSITE" id="PS50943"/>
    </source>
</evidence>
<dbReference type="Pfam" id="PF01381">
    <property type="entry name" value="HTH_3"/>
    <property type="match status" value="1"/>
</dbReference>
<comment type="similarity">
    <text evidence="1">Belongs to the short-chain fatty acyl-CoA assimilation regulator (ScfR) family.</text>
</comment>
<gene>
    <name evidence="4" type="ORF">SAMN05443429_106157</name>
</gene>
<evidence type="ECO:0000256" key="1">
    <source>
        <dbReference type="ARBA" id="ARBA00007227"/>
    </source>
</evidence>
<reference evidence="4 5" key="1">
    <citation type="submission" date="2016-11" db="EMBL/GenBank/DDBJ databases">
        <authorList>
            <person name="Jaros S."/>
            <person name="Januszkiewicz K."/>
            <person name="Wedrychowicz H."/>
        </authorList>
    </citation>
    <scope>NUCLEOTIDE SEQUENCE [LARGE SCALE GENOMIC DNA]</scope>
    <source>
        <strain evidence="4 5">DSM 25479</strain>
    </source>
</reference>
<dbReference type="PANTHER" id="PTHR46797:SF1">
    <property type="entry name" value="METHYLPHOSPHONATE SYNTHASE"/>
    <property type="match status" value="1"/>
</dbReference>
<proteinExistence type="inferred from homology"/>
<dbReference type="OrthoDB" id="833147at2"/>
<dbReference type="PANTHER" id="PTHR46797">
    <property type="entry name" value="HTH-TYPE TRANSCRIPTIONAL REGULATOR"/>
    <property type="match status" value="1"/>
</dbReference>
<keyword evidence="2" id="KW-0238">DNA-binding</keyword>
<dbReference type="Pfam" id="PF06114">
    <property type="entry name" value="Peptidase_M78"/>
    <property type="match status" value="1"/>
</dbReference>
<dbReference type="Gene3D" id="1.10.260.40">
    <property type="entry name" value="lambda repressor-like DNA-binding domains"/>
    <property type="match status" value="1"/>
</dbReference>
<dbReference type="PROSITE" id="PS50943">
    <property type="entry name" value="HTH_CROC1"/>
    <property type="match status" value="1"/>
</dbReference>
<dbReference type="CDD" id="cd00093">
    <property type="entry name" value="HTH_XRE"/>
    <property type="match status" value="1"/>
</dbReference>
<dbReference type="GO" id="GO:0003677">
    <property type="term" value="F:DNA binding"/>
    <property type="evidence" value="ECO:0007669"/>
    <property type="project" value="UniProtKB-KW"/>
</dbReference>
<organism evidence="4 5">
    <name type="scientific">Cruoricaptor ignavus</name>
    <dbReference type="NCBI Taxonomy" id="1118202"/>
    <lineage>
        <taxon>Bacteria</taxon>
        <taxon>Pseudomonadati</taxon>
        <taxon>Bacteroidota</taxon>
        <taxon>Flavobacteriia</taxon>
        <taxon>Flavobacteriales</taxon>
        <taxon>Weeksellaceae</taxon>
        <taxon>Cruoricaptor</taxon>
    </lineage>
</organism>
<dbReference type="InterPro" id="IPR010359">
    <property type="entry name" value="IrrE_HExxH"/>
</dbReference>
<dbReference type="GO" id="GO:0005829">
    <property type="term" value="C:cytosol"/>
    <property type="evidence" value="ECO:0007669"/>
    <property type="project" value="TreeGrafter"/>
</dbReference>
<dbReference type="EMBL" id="FQYI01000006">
    <property type="protein sequence ID" value="SHI94531.1"/>
    <property type="molecule type" value="Genomic_DNA"/>
</dbReference>
<name>A0A1M6FA38_9FLAO</name>
<dbReference type="InterPro" id="IPR001387">
    <property type="entry name" value="Cro/C1-type_HTH"/>
</dbReference>
<evidence type="ECO:0000313" key="5">
    <source>
        <dbReference type="Proteomes" id="UP000184335"/>
    </source>
</evidence>
<dbReference type="Proteomes" id="UP000184335">
    <property type="component" value="Unassembled WGS sequence"/>
</dbReference>
<dbReference type="GO" id="GO:0003700">
    <property type="term" value="F:DNA-binding transcription factor activity"/>
    <property type="evidence" value="ECO:0007669"/>
    <property type="project" value="TreeGrafter"/>
</dbReference>
<sequence length="488" mass="56353">MTDSEFIRIVFGLKVRQYRQKLGLSQQQLAGGTGLSKSYINEIESGKKYPKHEKIVQIADALAVSYDQLVSTKLDKSLEPLAEILRSDFFKQIPLELFGINKINLISIVSEAPKDVTAFINTIIEISQNYNLSREDFYFAVMRSYQELHENYFPEIEEKASAFFAENQLPSKPSAEKLREILTEKFHYKITDQDFQKFGATGKLRSLYFPDNKLLMMNELLDENQKAFILAKEIGYNVLGISARPSTYSWLDFSSFDELLGNFFSSYFAGCLLISKSDVLPELSAFFEEKQWDARKFSSMMARFTDSPETFYYRLTNLLPQEFGFKDIFYLCFTKKKKSDNVKIIKEMHLNRKQSPRSSAVNEHYCRRWVAVKNLGSLQRRGQYSDIQISNYAESGRRYLVISTSEQNPFSDGTNRSYCIGILINPAVQKKIRFLKEVPEVSVGTTCEYCPIQNCEVRQVPAVRLEKEKFNEELKSAIEKIKETADPD</sequence>
<dbReference type="SMART" id="SM00530">
    <property type="entry name" value="HTH_XRE"/>
    <property type="match status" value="1"/>
</dbReference>
<dbReference type="SUPFAM" id="SSF47413">
    <property type="entry name" value="lambda repressor-like DNA-binding domains"/>
    <property type="match status" value="1"/>
</dbReference>
<dbReference type="InterPro" id="IPR010982">
    <property type="entry name" value="Lambda_DNA-bd_dom_sf"/>
</dbReference>
<dbReference type="InterPro" id="IPR050807">
    <property type="entry name" value="TransReg_Diox_bact_type"/>
</dbReference>
<evidence type="ECO:0000256" key="2">
    <source>
        <dbReference type="ARBA" id="ARBA00023125"/>
    </source>
</evidence>
<keyword evidence="5" id="KW-1185">Reference proteome</keyword>